<organism evidence="2 3">
    <name type="scientific">Mesorhabditis belari</name>
    <dbReference type="NCBI Taxonomy" id="2138241"/>
    <lineage>
        <taxon>Eukaryota</taxon>
        <taxon>Metazoa</taxon>
        <taxon>Ecdysozoa</taxon>
        <taxon>Nematoda</taxon>
        <taxon>Chromadorea</taxon>
        <taxon>Rhabditida</taxon>
        <taxon>Rhabditina</taxon>
        <taxon>Rhabditomorpha</taxon>
        <taxon>Rhabditoidea</taxon>
        <taxon>Rhabditidae</taxon>
        <taxon>Mesorhabditinae</taxon>
        <taxon>Mesorhabditis</taxon>
    </lineage>
</organism>
<feature type="region of interest" description="Disordered" evidence="1">
    <location>
        <begin position="1"/>
        <end position="64"/>
    </location>
</feature>
<feature type="compositionally biased region" description="Low complexity" evidence="1">
    <location>
        <begin position="11"/>
        <end position="24"/>
    </location>
</feature>
<evidence type="ECO:0000313" key="2">
    <source>
        <dbReference type="Proteomes" id="UP000887575"/>
    </source>
</evidence>
<keyword evidence="2" id="KW-1185">Reference proteome</keyword>
<evidence type="ECO:0000313" key="3">
    <source>
        <dbReference type="WBParaSite" id="MBELARI_LOCUS18507"/>
    </source>
</evidence>
<feature type="compositionally biased region" description="Basic residues" evidence="1">
    <location>
        <begin position="38"/>
        <end position="53"/>
    </location>
</feature>
<proteinExistence type="predicted"/>
<accession>A0AAF3EWG1</accession>
<reference evidence="3" key="1">
    <citation type="submission" date="2024-02" db="UniProtKB">
        <authorList>
            <consortium name="WormBaseParasite"/>
        </authorList>
    </citation>
    <scope>IDENTIFICATION</scope>
</reference>
<evidence type="ECO:0000256" key="1">
    <source>
        <dbReference type="SAM" id="MobiDB-lite"/>
    </source>
</evidence>
<dbReference type="AlphaFoldDB" id="A0AAF3EWG1"/>
<protein>
    <submittedName>
        <fullName evidence="3">Uncharacterized protein</fullName>
    </submittedName>
</protein>
<name>A0AAF3EWG1_9BILA</name>
<dbReference type="Proteomes" id="UP000887575">
    <property type="component" value="Unassembled WGS sequence"/>
</dbReference>
<sequence length="71" mass="8031">MLSTRQSMHYPKLPLSPSLLVQPSRSHEDGSPSAKAALPRRARSKQRRPRSPARIRPCSSSSDFGKWYKVL</sequence>
<dbReference type="WBParaSite" id="MBELARI_LOCUS18507">
    <property type="protein sequence ID" value="MBELARI_LOCUS18507"/>
    <property type="gene ID" value="MBELARI_LOCUS18507"/>
</dbReference>